<evidence type="ECO:0000256" key="3">
    <source>
        <dbReference type="ARBA" id="ARBA00023239"/>
    </source>
</evidence>
<dbReference type="GO" id="GO:0005975">
    <property type="term" value="P:carbohydrate metabolic process"/>
    <property type="evidence" value="ECO:0007669"/>
    <property type="project" value="InterPro"/>
</dbReference>
<evidence type="ECO:0000313" key="10">
    <source>
        <dbReference type="Proteomes" id="UP000475214"/>
    </source>
</evidence>
<protein>
    <recommendedName>
        <fullName evidence="11">Polysaccharide lyase 8 family protein</fullName>
    </recommendedName>
</protein>
<dbReference type="Pfam" id="PF02884">
    <property type="entry name" value="Lyase_8_C"/>
    <property type="match status" value="1"/>
</dbReference>
<dbReference type="SUPFAM" id="SSF49863">
    <property type="entry name" value="Hyaluronate lyase-like, C-terminal domain"/>
    <property type="match status" value="2"/>
</dbReference>
<evidence type="ECO:0000259" key="8">
    <source>
        <dbReference type="Pfam" id="PF25275"/>
    </source>
</evidence>
<dbReference type="InterPro" id="IPR011013">
    <property type="entry name" value="Gal_mutarotase_sf_dom"/>
</dbReference>
<feature type="active site" evidence="4">
    <location>
        <position position="338"/>
    </location>
</feature>
<evidence type="ECO:0000256" key="4">
    <source>
        <dbReference type="PIRSR" id="PIRSR638970-1"/>
    </source>
</evidence>
<keyword evidence="3" id="KW-0456">Lyase</keyword>
<keyword evidence="2" id="KW-0732">Signal</keyword>
<comment type="similarity">
    <text evidence="1">Belongs to the polysaccharide lyase 8 family.</text>
</comment>
<dbReference type="InterPro" id="IPR011071">
    <property type="entry name" value="Lyase_8-like_C"/>
</dbReference>
<evidence type="ECO:0000259" key="6">
    <source>
        <dbReference type="Pfam" id="PF02884"/>
    </source>
</evidence>
<keyword evidence="10" id="KW-1185">Reference proteome</keyword>
<dbReference type="InterPro" id="IPR033803">
    <property type="entry name" value="CBD-like_Golvesin-Xly"/>
</dbReference>
<dbReference type="Pfam" id="PF08124">
    <property type="entry name" value="Lyase_8_N"/>
    <property type="match status" value="1"/>
</dbReference>
<dbReference type="Gene3D" id="2.70.98.10">
    <property type="match status" value="1"/>
</dbReference>
<evidence type="ECO:0000259" key="7">
    <source>
        <dbReference type="Pfam" id="PF08124"/>
    </source>
</evidence>
<dbReference type="Gene3D" id="2.60.120.260">
    <property type="entry name" value="Galactose-binding domain-like"/>
    <property type="match status" value="1"/>
</dbReference>
<dbReference type="Pfam" id="PF02278">
    <property type="entry name" value="Lyase_8"/>
    <property type="match status" value="1"/>
</dbReference>
<dbReference type="GO" id="GO:0005576">
    <property type="term" value="C:extracellular region"/>
    <property type="evidence" value="ECO:0007669"/>
    <property type="project" value="InterPro"/>
</dbReference>
<evidence type="ECO:0000259" key="5">
    <source>
        <dbReference type="Pfam" id="PF02278"/>
    </source>
</evidence>
<dbReference type="SUPFAM" id="SSF48230">
    <property type="entry name" value="Chondroitin AC/alginate lyase"/>
    <property type="match status" value="1"/>
</dbReference>
<gene>
    <name evidence="9" type="ORF">G1H10_19875</name>
</gene>
<reference evidence="9 10" key="1">
    <citation type="submission" date="2020-02" db="EMBL/GenBank/DDBJ databases">
        <authorList>
            <person name="Li X.-J."/>
            <person name="Han X.-M."/>
        </authorList>
    </citation>
    <scope>NUCLEOTIDE SEQUENCE [LARGE SCALE GENOMIC DNA]</scope>
    <source>
        <strain evidence="9 10">CCTCC AB 2017055</strain>
    </source>
</reference>
<dbReference type="CDD" id="cd01083">
    <property type="entry name" value="GAG_Lyase"/>
    <property type="match status" value="1"/>
</dbReference>
<dbReference type="Proteomes" id="UP000475214">
    <property type="component" value="Unassembled WGS sequence"/>
</dbReference>
<dbReference type="Pfam" id="PF25275">
    <property type="entry name" value="Golvesin_C"/>
    <property type="match status" value="1"/>
</dbReference>
<evidence type="ECO:0008006" key="11">
    <source>
        <dbReference type="Google" id="ProtNLM"/>
    </source>
</evidence>
<sequence length="965" mass="105227">MSEHHDVGVSRRQVLAGAAGLTVAGFVGWPSPAAVAAPGDDETFAAMRATWNDFVTGGDFDPTDPALAQAVAALDERVRPYVAGIERSPDRTRVFTDLPMTEQESNGDSRTMKETVLWLQYMAIAYRTPGSQFEGDANVLTDILAGLELWNRLAYNEDQHEFDHRWWQWEIGATRPLATTCSLLHEHIPAEARERYLAAIDHFVPDPRYNYPPDSPRRVVSDGANRIDLCQAVMVRGVAGNNAERVTTARDALAEAFVYADHGSGIYRDGSFIQHKWIAYNGGYGLVFLGGNVRLLNLLAGSPWDLVGAEKEFLFDVVDRAYIPMMIDGQIPSMVAGRTITRWERSEHTGGHGVEGNVLLLSQAADSATAARWRSIVKGWLQRDTWDDPLEGADVAKTAAVTQLLADDSVQPAPEPTGHTMFANMARAIHRGRGWALAIAMSNNRIGSYETLNGENRKGWHMGAGAAYLYNYSDGGQYSDSYWPTVDPYRIVGTTVDTQELPHRPDGSYAHSMRTSFTGGAVLDGAFAAVGMDLEGIVDRRDSVPEVLPPVRAKKSWFCFDDFVVALGAGITGGSGNRVETIIENRCLHTDGDNALIIDGTRQPARQGWNERFANPQWAHLEGVGGYVFLGDGAVDAIREERTGSWADVTTNNNPPTDPITRRYLTLWYDHGIDPTEGTYAYLLAPTATAARTAELADDPGNVQILANDPRVQAVRVPRLGITAASFFDTGSVDGISIGEPGSPYLPTIIVDDDDPGFEIVSGSWARSNGFLRYLENQTFTGPGDGSAVARFRLDVPTSGRYSVQAWWFAFDNRATNTPFVIRHADGETTVRVNQRVDGSAWNELGTFDFTAGGDHYIEVTNDADDGYVVADAMRLAPVSAAPCSVVMQERAGELEVAVADPTHEAASFTVSVDRAGYRSWTADDTITVHGIRPLITFSVNTRGAAGATHTVTFHRTPRTRADGT</sequence>
<name>A0A6L9SBI9_9ACTN</name>
<dbReference type="InterPro" id="IPR004103">
    <property type="entry name" value="Lyase_8_C"/>
</dbReference>
<dbReference type="SUPFAM" id="SSF74650">
    <property type="entry name" value="Galactose mutarotase-like"/>
    <property type="match status" value="1"/>
</dbReference>
<feature type="active site" evidence="4">
    <location>
        <position position="284"/>
    </location>
</feature>
<dbReference type="Gene3D" id="2.60.220.10">
    <property type="entry name" value="Polysaccharide lyase family 8-like, C-terminal"/>
    <property type="match status" value="2"/>
</dbReference>
<evidence type="ECO:0000256" key="2">
    <source>
        <dbReference type="ARBA" id="ARBA00022729"/>
    </source>
</evidence>
<dbReference type="InterPro" id="IPR006311">
    <property type="entry name" value="TAT_signal"/>
</dbReference>
<dbReference type="GO" id="GO:0030246">
    <property type="term" value="F:carbohydrate binding"/>
    <property type="evidence" value="ECO:0007669"/>
    <property type="project" value="InterPro"/>
</dbReference>
<dbReference type="PANTHER" id="PTHR38481:SF1">
    <property type="entry name" value="HYALURONATE LYASE"/>
    <property type="match status" value="1"/>
</dbReference>
<feature type="active site" evidence="4">
    <location>
        <position position="275"/>
    </location>
</feature>
<evidence type="ECO:0000313" key="9">
    <source>
        <dbReference type="EMBL" id="NEE02433.1"/>
    </source>
</evidence>
<dbReference type="InterPro" id="IPR038970">
    <property type="entry name" value="Lyase_8"/>
</dbReference>
<feature type="domain" description="Golvesin/Xly CBD-like" evidence="8">
    <location>
        <begin position="749"/>
        <end position="876"/>
    </location>
</feature>
<comment type="caution">
    <text evidence="9">The sequence shown here is derived from an EMBL/GenBank/DDBJ whole genome shotgun (WGS) entry which is preliminary data.</text>
</comment>
<feature type="domain" description="Polysaccharide lyase family 8 C-terminal" evidence="6">
    <location>
        <begin position="704"/>
        <end position="742"/>
    </location>
</feature>
<dbReference type="InterPro" id="IPR014718">
    <property type="entry name" value="GH-type_carb-bd"/>
</dbReference>
<dbReference type="InterPro" id="IPR012970">
    <property type="entry name" value="Lyase_8_alpha_N"/>
</dbReference>
<feature type="domain" description="Polysaccharide lyase 8 N-terminal alpha-helical" evidence="7">
    <location>
        <begin position="51"/>
        <end position="378"/>
    </location>
</feature>
<dbReference type="AlphaFoldDB" id="A0A6L9SBI9"/>
<accession>A0A6L9SBI9</accession>
<dbReference type="Gene3D" id="1.50.10.100">
    <property type="entry name" value="Chondroitin AC/alginate lyase"/>
    <property type="match status" value="1"/>
</dbReference>
<proteinExistence type="inferred from homology"/>
<dbReference type="PANTHER" id="PTHR38481">
    <property type="entry name" value="HYALURONATE LYASE"/>
    <property type="match status" value="1"/>
</dbReference>
<dbReference type="EMBL" id="JAAGOA010000014">
    <property type="protein sequence ID" value="NEE02433.1"/>
    <property type="molecule type" value="Genomic_DNA"/>
</dbReference>
<dbReference type="RefSeq" id="WP_163740941.1">
    <property type="nucleotide sequence ID" value="NZ_JAAGOA010000014.1"/>
</dbReference>
<organism evidence="9 10">
    <name type="scientific">Phytoactinopolyspora halotolerans</name>
    <dbReference type="NCBI Taxonomy" id="1981512"/>
    <lineage>
        <taxon>Bacteria</taxon>
        <taxon>Bacillati</taxon>
        <taxon>Actinomycetota</taxon>
        <taxon>Actinomycetes</taxon>
        <taxon>Jiangellales</taxon>
        <taxon>Jiangellaceae</taxon>
        <taxon>Phytoactinopolyspora</taxon>
    </lineage>
</organism>
<evidence type="ECO:0000256" key="1">
    <source>
        <dbReference type="ARBA" id="ARBA00006699"/>
    </source>
</evidence>
<dbReference type="PROSITE" id="PS51318">
    <property type="entry name" value="TAT"/>
    <property type="match status" value="1"/>
</dbReference>
<feature type="domain" description="Polysaccharide lyase family 8 central" evidence="5">
    <location>
        <begin position="419"/>
        <end position="688"/>
    </location>
</feature>
<dbReference type="InterPro" id="IPR003159">
    <property type="entry name" value="Lyase_8_central_dom"/>
</dbReference>
<dbReference type="InterPro" id="IPR008929">
    <property type="entry name" value="Chondroitin_lyas"/>
</dbReference>
<dbReference type="GO" id="GO:0016837">
    <property type="term" value="F:carbon-oxygen lyase activity, acting on polysaccharides"/>
    <property type="evidence" value="ECO:0007669"/>
    <property type="project" value="UniProtKB-ARBA"/>
</dbReference>